<dbReference type="AlphaFoldDB" id="A0A1V1NRF3"/>
<evidence type="ECO:0000313" key="2">
    <source>
        <dbReference type="Proteomes" id="UP000189670"/>
    </source>
</evidence>
<reference evidence="2" key="1">
    <citation type="submission" date="2012-11" db="EMBL/GenBank/DDBJ databases">
        <authorList>
            <person name="Lucero-Rivera Y.E."/>
            <person name="Tovar-Ramirez D."/>
        </authorList>
    </citation>
    <scope>NUCLEOTIDE SEQUENCE [LARGE SCALE GENOMIC DNA]</scope>
    <source>
        <strain evidence="2">Araruama</strain>
    </source>
</reference>
<proteinExistence type="predicted"/>
<dbReference type="EMBL" id="ATBP01003127">
    <property type="protein sequence ID" value="ETR65172.1"/>
    <property type="molecule type" value="Genomic_DNA"/>
</dbReference>
<name>A0A1V1NRF3_9BACT</name>
<protein>
    <submittedName>
        <fullName evidence="1">Uncharacterized protein</fullName>
    </submittedName>
</protein>
<gene>
    <name evidence="1" type="ORF">OMM_14696</name>
</gene>
<sequence>MIFDSNELKARNLSLKGVPGIHNSVRCPGITLSPELRFRLPLRYGFHSGAVPLGRHKIIDNQSMINKNISTFHDKLIDNFFQDII</sequence>
<organism evidence="1 2">
    <name type="scientific">Candidatus Magnetoglobus multicellularis str. Araruama</name>
    <dbReference type="NCBI Taxonomy" id="890399"/>
    <lineage>
        <taxon>Bacteria</taxon>
        <taxon>Pseudomonadati</taxon>
        <taxon>Thermodesulfobacteriota</taxon>
        <taxon>Desulfobacteria</taxon>
        <taxon>Desulfobacterales</taxon>
        <taxon>Desulfobacteraceae</taxon>
        <taxon>Candidatus Magnetoglobus</taxon>
    </lineage>
</organism>
<dbReference type="Proteomes" id="UP000189670">
    <property type="component" value="Unassembled WGS sequence"/>
</dbReference>
<evidence type="ECO:0000313" key="1">
    <source>
        <dbReference type="EMBL" id="ETR65172.1"/>
    </source>
</evidence>
<accession>A0A1V1NRF3</accession>
<comment type="caution">
    <text evidence="1">The sequence shown here is derived from an EMBL/GenBank/DDBJ whole genome shotgun (WGS) entry which is preliminary data.</text>
</comment>